<dbReference type="AlphaFoldDB" id="A0A1F7RAX9"/>
<name>A0A1F7RAX9_9BACT</name>
<sequence>MRLELYIPPLKPFDVVGLGLNAVDHILVIPKYPKPDTKLSIVDYYKGGGGQVATALAALSRWGLKTKYIGKIGSDEFGEFQKQSLISEGVDIKELKKVTGARSQFAFIMVEKGTGRRTIIWDRDQRLRIEPEEMKEEVISKGRILHLDTHEVDASIEAAKIAKRHNIPVVIDAEKIKERTEELLRLVDVLISSSSFPEKLTGKKDFKKALREMKGYGCKIVCATLGKGGAIALYKDKFIVARGFKVKARDTTGAGDVFHAGFIYGMLKNWEIENILKFSNAAAAMKCRSLGARQGIAGVGEIREFIQSVRKR</sequence>
<dbReference type="InterPro" id="IPR002173">
    <property type="entry name" value="Carboh/pur_kinase_PfkB_CS"/>
</dbReference>
<evidence type="ECO:0000259" key="3">
    <source>
        <dbReference type="Pfam" id="PF00294"/>
    </source>
</evidence>
<dbReference type="InterPro" id="IPR052562">
    <property type="entry name" value="Ketohexokinase-related"/>
</dbReference>
<evidence type="ECO:0000313" key="4">
    <source>
        <dbReference type="EMBL" id="OGL38729.1"/>
    </source>
</evidence>
<organism evidence="4 5">
    <name type="scientific">Candidatus Schekmanbacteria bacterium GWA2_38_11</name>
    <dbReference type="NCBI Taxonomy" id="1817876"/>
    <lineage>
        <taxon>Bacteria</taxon>
        <taxon>Candidatus Schekmaniibacteriota</taxon>
    </lineage>
</organism>
<dbReference type="GO" id="GO:0016301">
    <property type="term" value="F:kinase activity"/>
    <property type="evidence" value="ECO:0007669"/>
    <property type="project" value="UniProtKB-KW"/>
</dbReference>
<evidence type="ECO:0000256" key="2">
    <source>
        <dbReference type="ARBA" id="ARBA00022777"/>
    </source>
</evidence>
<keyword evidence="2" id="KW-0418">Kinase</keyword>
<accession>A0A1F7RAX9</accession>
<dbReference type="SUPFAM" id="SSF53613">
    <property type="entry name" value="Ribokinase-like"/>
    <property type="match status" value="1"/>
</dbReference>
<dbReference type="PANTHER" id="PTHR42774">
    <property type="entry name" value="PHOSPHOTRANSFERASE SYSTEM TRANSPORT PROTEIN"/>
    <property type="match status" value="1"/>
</dbReference>
<dbReference type="InterPro" id="IPR029056">
    <property type="entry name" value="Ribokinase-like"/>
</dbReference>
<dbReference type="EMBL" id="MGDB01000139">
    <property type="protein sequence ID" value="OGL38729.1"/>
    <property type="molecule type" value="Genomic_DNA"/>
</dbReference>
<evidence type="ECO:0000313" key="5">
    <source>
        <dbReference type="Proteomes" id="UP000178526"/>
    </source>
</evidence>
<dbReference type="PANTHER" id="PTHR42774:SF3">
    <property type="entry name" value="KETOHEXOKINASE"/>
    <property type="match status" value="1"/>
</dbReference>
<keyword evidence="1" id="KW-0808">Transferase</keyword>
<protein>
    <recommendedName>
        <fullName evidence="3">Carbohydrate kinase PfkB domain-containing protein</fullName>
    </recommendedName>
</protein>
<proteinExistence type="predicted"/>
<feature type="domain" description="Carbohydrate kinase PfkB" evidence="3">
    <location>
        <begin position="23"/>
        <end position="294"/>
    </location>
</feature>
<dbReference type="Proteomes" id="UP000178526">
    <property type="component" value="Unassembled WGS sequence"/>
</dbReference>
<evidence type="ECO:0000256" key="1">
    <source>
        <dbReference type="ARBA" id="ARBA00022679"/>
    </source>
</evidence>
<reference evidence="4 5" key="1">
    <citation type="journal article" date="2016" name="Nat. Commun.">
        <title>Thousands of microbial genomes shed light on interconnected biogeochemical processes in an aquifer system.</title>
        <authorList>
            <person name="Anantharaman K."/>
            <person name="Brown C.T."/>
            <person name="Hug L.A."/>
            <person name="Sharon I."/>
            <person name="Castelle C.J."/>
            <person name="Probst A.J."/>
            <person name="Thomas B.C."/>
            <person name="Singh A."/>
            <person name="Wilkins M.J."/>
            <person name="Karaoz U."/>
            <person name="Brodie E.L."/>
            <person name="Williams K.H."/>
            <person name="Hubbard S.S."/>
            <person name="Banfield J.F."/>
        </authorList>
    </citation>
    <scope>NUCLEOTIDE SEQUENCE [LARGE SCALE GENOMIC DNA]</scope>
</reference>
<dbReference type="PROSITE" id="PS00584">
    <property type="entry name" value="PFKB_KINASES_2"/>
    <property type="match status" value="1"/>
</dbReference>
<dbReference type="Gene3D" id="3.40.1190.20">
    <property type="match status" value="1"/>
</dbReference>
<dbReference type="Pfam" id="PF00294">
    <property type="entry name" value="PfkB"/>
    <property type="match status" value="1"/>
</dbReference>
<comment type="caution">
    <text evidence="4">The sequence shown here is derived from an EMBL/GenBank/DDBJ whole genome shotgun (WGS) entry which is preliminary data.</text>
</comment>
<gene>
    <name evidence="4" type="ORF">A2042_06675</name>
</gene>
<dbReference type="InterPro" id="IPR011611">
    <property type="entry name" value="PfkB_dom"/>
</dbReference>